<evidence type="ECO:0000313" key="3">
    <source>
        <dbReference type="Proteomes" id="UP000828390"/>
    </source>
</evidence>
<keyword evidence="3" id="KW-1185">Reference proteome</keyword>
<protein>
    <submittedName>
        <fullName evidence="2">Uncharacterized protein</fullName>
    </submittedName>
</protein>
<evidence type="ECO:0000313" key="2">
    <source>
        <dbReference type="EMBL" id="KAH3844989.1"/>
    </source>
</evidence>
<dbReference type="AlphaFoldDB" id="A0A9D4KSN0"/>
<comment type="caution">
    <text evidence="2">The sequence shown here is derived from an EMBL/GenBank/DDBJ whole genome shotgun (WGS) entry which is preliminary data.</text>
</comment>
<sequence>MAEGGSPERTLSSSEASESSPRRSWRARKPVLAPGLTLKKLLTFVDEVLQLSCESAICMPLYLAVTLLCFESQTMFTVKVPTVDATNKNGSKKTVYEEPNGSVYEKLQEACVRRSAPIVESFCLAAHKLSGSHVMRSRKYCASFRGVEDVSLAQLVAGLTTGKNNLDNMGGKNKNNNRGALGVFANTIGFRMGPLGNYTEAETKNGEAMSKAVQASINDGFTKTLEDNVLPKSFKGMRLIEVYKFVADYHNNVLKYINRSGHKVEIVNRDNAQDKTRVEQEVTVNSTLHLHFSGIWQVFVRRTVLMKIVGMLKIMFGDSEEYAFKNTTQLMQKGLETINHGLSACPFP</sequence>
<reference evidence="2" key="1">
    <citation type="journal article" date="2019" name="bioRxiv">
        <title>The Genome of the Zebra Mussel, Dreissena polymorpha: A Resource for Invasive Species Research.</title>
        <authorList>
            <person name="McCartney M.A."/>
            <person name="Auch B."/>
            <person name="Kono T."/>
            <person name="Mallez S."/>
            <person name="Zhang Y."/>
            <person name="Obille A."/>
            <person name="Becker A."/>
            <person name="Abrahante J.E."/>
            <person name="Garbe J."/>
            <person name="Badalamenti J.P."/>
            <person name="Herman A."/>
            <person name="Mangelson H."/>
            <person name="Liachko I."/>
            <person name="Sullivan S."/>
            <person name="Sone E.D."/>
            <person name="Koren S."/>
            <person name="Silverstein K.A.T."/>
            <person name="Beckman K.B."/>
            <person name="Gohl D.M."/>
        </authorList>
    </citation>
    <scope>NUCLEOTIDE SEQUENCE</scope>
    <source>
        <strain evidence="2">Duluth1</strain>
        <tissue evidence="2">Whole animal</tissue>
    </source>
</reference>
<dbReference type="EMBL" id="JAIWYP010000003">
    <property type="protein sequence ID" value="KAH3844989.1"/>
    <property type="molecule type" value="Genomic_DNA"/>
</dbReference>
<proteinExistence type="predicted"/>
<organism evidence="2 3">
    <name type="scientific">Dreissena polymorpha</name>
    <name type="common">Zebra mussel</name>
    <name type="synonym">Mytilus polymorpha</name>
    <dbReference type="NCBI Taxonomy" id="45954"/>
    <lineage>
        <taxon>Eukaryota</taxon>
        <taxon>Metazoa</taxon>
        <taxon>Spiralia</taxon>
        <taxon>Lophotrochozoa</taxon>
        <taxon>Mollusca</taxon>
        <taxon>Bivalvia</taxon>
        <taxon>Autobranchia</taxon>
        <taxon>Heteroconchia</taxon>
        <taxon>Euheterodonta</taxon>
        <taxon>Imparidentia</taxon>
        <taxon>Neoheterodontei</taxon>
        <taxon>Myida</taxon>
        <taxon>Dreissenoidea</taxon>
        <taxon>Dreissenidae</taxon>
        <taxon>Dreissena</taxon>
    </lineage>
</organism>
<gene>
    <name evidence="2" type="ORF">DPMN_087258</name>
</gene>
<dbReference type="Proteomes" id="UP000828390">
    <property type="component" value="Unassembled WGS sequence"/>
</dbReference>
<feature type="region of interest" description="Disordered" evidence="1">
    <location>
        <begin position="1"/>
        <end position="26"/>
    </location>
</feature>
<name>A0A9D4KSN0_DREPO</name>
<reference evidence="2" key="2">
    <citation type="submission" date="2020-11" db="EMBL/GenBank/DDBJ databases">
        <authorList>
            <person name="McCartney M.A."/>
            <person name="Auch B."/>
            <person name="Kono T."/>
            <person name="Mallez S."/>
            <person name="Becker A."/>
            <person name="Gohl D.M."/>
            <person name="Silverstein K.A.T."/>
            <person name="Koren S."/>
            <person name="Bechman K.B."/>
            <person name="Herman A."/>
            <person name="Abrahante J.E."/>
            <person name="Garbe J."/>
        </authorList>
    </citation>
    <scope>NUCLEOTIDE SEQUENCE</scope>
    <source>
        <strain evidence="2">Duluth1</strain>
        <tissue evidence="2">Whole animal</tissue>
    </source>
</reference>
<accession>A0A9D4KSN0</accession>
<evidence type="ECO:0000256" key="1">
    <source>
        <dbReference type="SAM" id="MobiDB-lite"/>
    </source>
</evidence>